<organism evidence="2 3">
    <name type="scientific">Streptomyces griseofuscus</name>
    <dbReference type="NCBI Taxonomy" id="146922"/>
    <lineage>
        <taxon>Bacteria</taxon>
        <taxon>Bacillati</taxon>
        <taxon>Actinomycetota</taxon>
        <taxon>Actinomycetes</taxon>
        <taxon>Kitasatosporales</taxon>
        <taxon>Streptomycetaceae</taxon>
        <taxon>Streptomyces</taxon>
    </lineage>
</organism>
<proteinExistence type="predicted"/>
<sequence>MSHHHHKSNEQVEGNPDTGHGRGMPRRPDEAELAERTREDRRDVKEEQAEMEREED</sequence>
<evidence type="ECO:0000256" key="1">
    <source>
        <dbReference type="SAM" id="MobiDB-lite"/>
    </source>
</evidence>
<feature type="compositionally biased region" description="Basic and acidic residues" evidence="1">
    <location>
        <begin position="26"/>
        <end position="56"/>
    </location>
</feature>
<protein>
    <submittedName>
        <fullName evidence="2">Uncharacterized protein</fullName>
    </submittedName>
</protein>
<evidence type="ECO:0000313" key="2">
    <source>
        <dbReference type="EMBL" id="QNT97751.1"/>
    </source>
</evidence>
<reference evidence="2 3" key="1">
    <citation type="submission" date="2020-04" db="EMBL/GenBank/DDBJ databases">
        <title>Characterization and engineering of Streptomyces griseofuscus DSM40191 as a potential heterologous host for expression of BGCs.</title>
        <authorList>
            <person name="Gren T."/>
            <person name="Whitford C.M."/>
            <person name="Mohite O.S."/>
            <person name="Joergensen T.S."/>
            <person name="Nielsen J.B."/>
            <person name="Lee S.Y."/>
            <person name="Weber T."/>
        </authorList>
    </citation>
    <scope>NUCLEOTIDE SEQUENCE [LARGE SCALE GENOMIC DNA]</scope>
    <source>
        <strain evidence="2 3">DSM 40191</strain>
    </source>
</reference>
<dbReference type="RefSeq" id="WP_164932471.1">
    <property type="nucleotide sequence ID" value="NZ_CP051006.1"/>
</dbReference>
<dbReference type="KEGG" id="sgf:HEP81_07519"/>
<evidence type="ECO:0000313" key="3">
    <source>
        <dbReference type="Proteomes" id="UP000516422"/>
    </source>
</evidence>
<feature type="region of interest" description="Disordered" evidence="1">
    <location>
        <begin position="1"/>
        <end position="56"/>
    </location>
</feature>
<gene>
    <name evidence="2" type="ORF">HEP81_07519</name>
</gene>
<dbReference type="EMBL" id="CP051006">
    <property type="protein sequence ID" value="QNT97751.1"/>
    <property type="molecule type" value="Genomic_DNA"/>
</dbReference>
<dbReference type="Proteomes" id="UP000516422">
    <property type="component" value="Chromosome"/>
</dbReference>
<dbReference type="GeneID" id="91467017"/>
<dbReference type="AlphaFoldDB" id="A0A7H1QBS1"/>
<name>A0A7H1QBS1_9ACTN</name>
<accession>A0A7H1QBS1</accession>